<comment type="caution">
    <text evidence="2">The sequence shown here is derived from an EMBL/GenBank/DDBJ whole genome shotgun (WGS) entry which is preliminary data.</text>
</comment>
<evidence type="ECO:0000313" key="2">
    <source>
        <dbReference type="EMBL" id="RRT67263.1"/>
    </source>
</evidence>
<protein>
    <submittedName>
        <fullName evidence="2">Uncharacterized protein</fullName>
    </submittedName>
</protein>
<accession>A0A426ZTB2</accession>
<sequence length="115" mass="13241">MIQWLSTPKRDGFPWKQGTQRRWKQQGEHGKRLMMLATTESLPSSPPPSYQRSGTHATSTLFTAFKPMHTKVKSRVEHPQVTTPTMHLRWCTADRDHDATTITGFTGTRFFQKVV</sequence>
<organism evidence="2 3">
    <name type="scientific">Ensete ventricosum</name>
    <name type="common">Abyssinian banana</name>
    <name type="synonym">Musa ensete</name>
    <dbReference type="NCBI Taxonomy" id="4639"/>
    <lineage>
        <taxon>Eukaryota</taxon>
        <taxon>Viridiplantae</taxon>
        <taxon>Streptophyta</taxon>
        <taxon>Embryophyta</taxon>
        <taxon>Tracheophyta</taxon>
        <taxon>Spermatophyta</taxon>
        <taxon>Magnoliopsida</taxon>
        <taxon>Liliopsida</taxon>
        <taxon>Zingiberales</taxon>
        <taxon>Musaceae</taxon>
        <taxon>Ensete</taxon>
    </lineage>
</organism>
<reference evidence="2 3" key="1">
    <citation type="journal article" date="2014" name="Agronomy (Basel)">
        <title>A Draft Genome Sequence for Ensete ventricosum, the Drought-Tolerant Tree Against Hunger.</title>
        <authorList>
            <person name="Harrison J."/>
            <person name="Moore K.A."/>
            <person name="Paszkiewicz K."/>
            <person name="Jones T."/>
            <person name="Grant M."/>
            <person name="Ambacheew D."/>
            <person name="Muzemil S."/>
            <person name="Studholme D.J."/>
        </authorList>
    </citation>
    <scope>NUCLEOTIDE SEQUENCE [LARGE SCALE GENOMIC DNA]</scope>
</reference>
<gene>
    <name evidence="2" type="ORF">B296_00021670</name>
</gene>
<dbReference type="Proteomes" id="UP000287651">
    <property type="component" value="Unassembled WGS sequence"/>
</dbReference>
<dbReference type="AlphaFoldDB" id="A0A426ZTB2"/>
<evidence type="ECO:0000256" key="1">
    <source>
        <dbReference type="SAM" id="MobiDB-lite"/>
    </source>
</evidence>
<dbReference type="EMBL" id="AMZH03005100">
    <property type="protein sequence ID" value="RRT67263.1"/>
    <property type="molecule type" value="Genomic_DNA"/>
</dbReference>
<evidence type="ECO:0000313" key="3">
    <source>
        <dbReference type="Proteomes" id="UP000287651"/>
    </source>
</evidence>
<proteinExistence type="predicted"/>
<feature type="region of interest" description="Disordered" evidence="1">
    <location>
        <begin position="1"/>
        <end position="29"/>
    </location>
</feature>
<name>A0A426ZTB2_ENSVE</name>